<reference evidence="1" key="1">
    <citation type="journal article" date="2015" name="Nature">
        <title>Complex archaea that bridge the gap between prokaryotes and eukaryotes.</title>
        <authorList>
            <person name="Spang A."/>
            <person name="Saw J.H."/>
            <person name="Jorgensen S.L."/>
            <person name="Zaremba-Niedzwiedzka K."/>
            <person name="Martijn J."/>
            <person name="Lind A.E."/>
            <person name="van Eijk R."/>
            <person name="Schleper C."/>
            <person name="Guy L."/>
            <person name="Ettema T.J."/>
        </authorList>
    </citation>
    <scope>NUCLEOTIDE SEQUENCE</scope>
</reference>
<sequence>MGPGPIYSNKQEMQRKEYKKRLKLPCRCAPRDYISYEIATLPSVARNDTFIFYIIIESVTELLSNYNRSLFNEKSPVPLNQLFNIFSTSSLSTSRT</sequence>
<gene>
    <name evidence="1" type="ORF">LCGC14_0607210</name>
</gene>
<proteinExistence type="predicted"/>
<dbReference type="EMBL" id="LAZR01000996">
    <property type="protein sequence ID" value="KKN52966.1"/>
    <property type="molecule type" value="Genomic_DNA"/>
</dbReference>
<organism evidence="1">
    <name type="scientific">marine sediment metagenome</name>
    <dbReference type="NCBI Taxonomy" id="412755"/>
    <lineage>
        <taxon>unclassified sequences</taxon>
        <taxon>metagenomes</taxon>
        <taxon>ecological metagenomes</taxon>
    </lineage>
</organism>
<name>A0A0F9TV17_9ZZZZ</name>
<dbReference type="AlphaFoldDB" id="A0A0F9TV17"/>
<protein>
    <submittedName>
        <fullName evidence="1">Uncharacterized protein</fullName>
    </submittedName>
</protein>
<comment type="caution">
    <text evidence="1">The sequence shown here is derived from an EMBL/GenBank/DDBJ whole genome shotgun (WGS) entry which is preliminary data.</text>
</comment>
<accession>A0A0F9TV17</accession>
<evidence type="ECO:0000313" key="1">
    <source>
        <dbReference type="EMBL" id="KKN52966.1"/>
    </source>
</evidence>